<dbReference type="EMBL" id="DWZH01000065">
    <property type="protein sequence ID" value="HJB10609.1"/>
    <property type="molecule type" value="Genomic_DNA"/>
</dbReference>
<dbReference type="InterPro" id="IPR032710">
    <property type="entry name" value="NTF2-like_dom_sf"/>
</dbReference>
<evidence type="ECO:0000313" key="3">
    <source>
        <dbReference type="Proteomes" id="UP000823823"/>
    </source>
</evidence>
<proteinExistence type="predicted"/>
<gene>
    <name evidence="2" type="ORF">H9786_08790</name>
</gene>
<protein>
    <submittedName>
        <fullName evidence="2">SEC-C domain-containing protein</fullName>
    </submittedName>
</protein>
<dbReference type="Proteomes" id="UP000823823">
    <property type="component" value="Unassembled WGS sequence"/>
</dbReference>
<accession>A0A9D2RNR1</accession>
<dbReference type="AlphaFoldDB" id="A0A9D2RNR1"/>
<dbReference type="Gene3D" id="3.10.450.50">
    <property type="match status" value="1"/>
</dbReference>
<dbReference type="SUPFAM" id="SSF54427">
    <property type="entry name" value="NTF2-like"/>
    <property type="match status" value="1"/>
</dbReference>
<organism evidence="2 3">
    <name type="scientific">Candidatus Brachybacterium merdavium</name>
    <dbReference type="NCBI Taxonomy" id="2838513"/>
    <lineage>
        <taxon>Bacteria</taxon>
        <taxon>Bacillati</taxon>
        <taxon>Actinomycetota</taxon>
        <taxon>Actinomycetes</taxon>
        <taxon>Micrococcales</taxon>
        <taxon>Dermabacteraceae</taxon>
        <taxon>Brachybacterium</taxon>
    </lineage>
</organism>
<dbReference type="Pfam" id="PF17775">
    <property type="entry name" value="YchJ_M-like"/>
    <property type="match status" value="1"/>
</dbReference>
<reference evidence="2" key="2">
    <citation type="submission" date="2021-04" db="EMBL/GenBank/DDBJ databases">
        <authorList>
            <person name="Gilroy R."/>
        </authorList>
    </citation>
    <scope>NUCLEOTIDE SEQUENCE</scope>
    <source>
        <strain evidence="2">ChiHjej13B12-24818</strain>
    </source>
</reference>
<comment type="caution">
    <text evidence="2">The sequence shown here is derived from an EMBL/GenBank/DDBJ whole genome shotgun (WGS) entry which is preliminary data.</text>
</comment>
<evidence type="ECO:0000259" key="1">
    <source>
        <dbReference type="Pfam" id="PF17775"/>
    </source>
</evidence>
<dbReference type="PANTHER" id="PTHR33747:SF1">
    <property type="entry name" value="ADENYLATE CYCLASE-ASSOCIATED CAP C-TERMINAL DOMAIN-CONTAINING PROTEIN"/>
    <property type="match status" value="1"/>
</dbReference>
<evidence type="ECO:0000313" key="2">
    <source>
        <dbReference type="EMBL" id="HJB10609.1"/>
    </source>
</evidence>
<dbReference type="PANTHER" id="PTHR33747">
    <property type="entry name" value="UPF0225 PROTEIN SCO1677"/>
    <property type="match status" value="1"/>
</dbReference>
<dbReference type="InterPro" id="IPR048469">
    <property type="entry name" value="YchJ-like_M"/>
</dbReference>
<feature type="domain" description="YchJ-like middle NTF2-like" evidence="1">
    <location>
        <begin position="38"/>
        <end position="136"/>
    </location>
</feature>
<reference evidence="2" key="1">
    <citation type="journal article" date="2021" name="PeerJ">
        <title>Extensive microbial diversity within the chicken gut microbiome revealed by metagenomics and culture.</title>
        <authorList>
            <person name="Gilroy R."/>
            <person name="Ravi A."/>
            <person name="Getino M."/>
            <person name="Pursley I."/>
            <person name="Horton D.L."/>
            <person name="Alikhan N.F."/>
            <person name="Baker D."/>
            <person name="Gharbi K."/>
            <person name="Hall N."/>
            <person name="Watson M."/>
            <person name="Adriaenssens E.M."/>
            <person name="Foster-Nyarko E."/>
            <person name="Jarju S."/>
            <person name="Secka A."/>
            <person name="Antonio M."/>
            <person name="Oren A."/>
            <person name="Chaudhuri R.R."/>
            <person name="La Ragione R."/>
            <person name="Hildebrand F."/>
            <person name="Pallen M.J."/>
        </authorList>
    </citation>
    <scope>NUCLEOTIDE SEQUENCE</scope>
    <source>
        <strain evidence="2">ChiHjej13B12-24818</strain>
    </source>
</reference>
<name>A0A9D2RNR1_9MICO</name>
<sequence>MNADVEHPSDEDRCLCGSGDIFGACCGPLLRGQRRAGTAEALMRSRYTAFATRDLEHALASWHPDTRPRRSALAATLDEEMRWLRLDVRSTTDGGPFDDEGTVEFVATARTEQGRRELHEISHFVREDGTWRYVSGELGAAHGRQ</sequence>